<sequence>MDFKVHISTAGDITFDVHFEWDESMGVPDQKLETRLALVNLDVYVPRDEQFSHIKFSDFLAFAVKSLGQVQLPEIASVFDKTINEFHSFKDILKLYKEGIKLPDNRAMSKLKQCISWELLKELIRSDGEGFLKFPLPDVIKEDKTAWRTDEEFAREMLAGVNPVVIRRLQEFPPTSKLDPEVYGDQNSRIRWKHIEKNMNGLSIDTALKQNKLFILDYHDTLMPYLERINTTNTETYATRTLLLLQDDDTLKPLAIELSLPHPEGLKNGATSQVFIPAEHGVEGSIWQLAKAYVAVNDSRYHQLISHWLKTHAVIEPFIIAANRNLSVLHPILKLLQPHFRDTMHINAMARHILINSGGVLEVTCFPAKYSLEMSSAIYKNWAFPDQALPLDLLKRSDKKIFTLKLLSTFMIFATNDILLPFSRGMAVPDSNQPHGLRLVIEDYPFAVDGLEIWSAIKEWVCEYCLFYYHTDEMVQSDSELQSWWTEL</sequence>
<dbReference type="GO" id="GO:0006633">
    <property type="term" value="P:fatty acid biosynthetic process"/>
    <property type="evidence" value="ECO:0007669"/>
    <property type="project" value="UniProtKB-KW"/>
</dbReference>
<dbReference type="GO" id="GO:0034440">
    <property type="term" value="P:lipid oxidation"/>
    <property type="evidence" value="ECO:0007669"/>
    <property type="project" value="InterPro"/>
</dbReference>
<evidence type="ECO:0000256" key="2">
    <source>
        <dbReference type="ARBA" id="ARBA00022964"/>
    </source>
</evidence>
<dbReference type="GO" id="GO:0046872">
    <property type="term" value="F:metal ion binding"/>
    <property type="evidence" value="ECO:0007669"/>
    <property type="project" value="UniProtKB-UniRule"/>
</dbReference>
<feature type="domain" description="Lipoxygenase" evidence="5">
    <location>
        <begin position="1"/>
        <end position="488"/>
    </location>
</feature>
<dbReference type="GO" id="GO:0031408">
    <property type="term" value="P:oxylipin biosynthetic process"/>
    <property type="evidence" value="ECO:0007669"/>
    <property type="project" value="UniProtKB-UniRule"/>
</dbReference>
<dbReference type="Gene3D" id="1.20.245.10">
    <property type="entry name" value="Lipoxygenase-1, Domain 5"/>
    <property type="match status" value="1"/>
</dbReference>
<dbReference type="GO" id="GO:0016702">
    <property type="term" value="F:oxidoreductase activity, acting on single donors with incorporation of molecular oxygen, incorporation of two atoms of oxygen"/>
    <property type="evidence" value="ECO:0007669"/>
    <property type="project" value="InterPro"/>
</dbReference>
<dbReference type="PROSITE" id="PS51393">
    <property type="entry name" value="LIPOXYGENASE_3"/>
    <property type="match status" value="1"/>
</dbReference>
<comment type="pathway">
    <text evidence="4">Lipid metabolism; oxylipin biosynthesis.</text>
</comment>
<dbReference type="Gene3D" id="3.10.450.60">
    <property type="match status" value="1"/>
</dbReference>
<dbReference type="SUPFAM" id="SSF48484">
    <property type="entry name" value="Lipoxigenase"/>
    <property type="match status" value="1"/>
</dbReference>
<reference evidence="6" key="1">
    <citation type="submission" date="2023-03" db="EMBL/GenBank/DDBJ databases">
        <authorList>
            <person name="Julca I."/>
        </authorList>
    </citation>
    <scope>NUCLEOTIDE SEQUENCE</scope>
</reference>
<dbReference type="InterPro" id="IPR000907">
    <property type="entry name" value="LipOase"/>
</dbReference>
<dbReference type="Gene3D" id="4.10.375.10">
    <property type="entry name" value="Lipoxygenase-1, Domain 2"/>
    <property type="match status" value="1"/>
</dbReference>
<keyword evidence="3" id="KW-0560">Oxidoreductase</keyword>
<keyword evidence="2" id="KW-0223">Dioxygenase</keyword>
<dbReference type="EC" id="1.13.11.-" evidence="4"/>
<dbReference type="InterPro" id="IPR027433">
    <property type="entry name" value="Lipoxygenase_dom_3"/>
</dbReference>
<keyword evidence="4" id="KW-0276">Fatty acid metabolism</keyword>
<accession>A0AAV1EFH8</accession>
<dbReference type="Pfam" id="PF00305">
    <property type="entry name" value="Lipoxygenase"/>
    <property type="match status" value="2"/>
</dbReference>
<dbReference type="Gene3D" id="4.10.372.10">
    <property type="entry name" value="Lipoxygenase-1, Domain 3"/>
    <property type="match status" value="1"/>
</dbReference>
<dbReference type="PROSITE" id="PS00081">
    <property type="entry name" value="LIPOXYGENASE_2"/>
    <property type="match status" value="1"/>
</dbReference>
<dbReference type="InterPro" id="IPR020834">
    <property type="entry name" value="LipOase_CS"/>
</dbReference>
<proteinExistence type="inferred from homology"/>
<dbReference type="FunFam" id="3.10.450.60:FF:000002">
    <property type="entry name" value="Lipoxygenase"/>
    <property type="match status" value="1"/>
</dbReference>
<keyword evidence="1" id="KW-0479">Metal-binding</keyword>
<evidence type="ECO:0000259" key="5">
    <source>
        <dbReference type="PROSITE" id="PS51393"/>
    </source>
</evidence>
<dbReference type="PRINTS" id="PR00087">
    <property type="entry name" value="LIPOXYGENASE"/>
</dbReference>
<evidence type="ECO:0000256" key="1">
    <source>
        <dbReference type="ARBA" id="ARBA00022723"/>
    </source>
</evidence>
<evidence type="ECO:0000256" key="4">
    <source>
        <dbReference type="RuleBase" id="RU003975"/>
    </source>
</evidence>
<keyword evidence="7" id="KW-1185">Reference proteome</keyword>
<keyword evidence="4" id="KW-0275">Fatty acid biosynthesis</keyword>
<gene>
    <name evidence="6" type="ORF">OLC1_LOCUS24356</name>
</gene>
<dbReference type="FunFam" id="4.10.372.10:FF:000001">
    <property type="entry name" value="Lipoxygenase"/>
    <property type="match status" value="1"/>
</dbReference>
<evidence type="ECO:0000313" key="7">
    <source>
        <dbReference type="Proteomes" id="UP001161247"/>
    </source>
</evidence>
<comment type="similarity">
    <text evidence="4">Belongs to the lipoxygenase family.</text>
</comment>
<keyword evidence="4" id="KW-0443">Lipid metabolism</keyword>
<keyword evidence="4" id="KW-0444">Lipid biosynthesis</keyword>
<name>A0AAV1EFH8_OLDCO</name>
<dbReference type="InterPro" id="IPR036226">
    <property type="entry name" value="LipOase_C_sf"/>
</dbReference>
<comment type="function">
    <text evidence="4">Plant lipoxygenase may be involved in a number of diverse aspects of plant physiology including growth and development, pest resistance, and senescence or responses to wounding.</text>
</comment>
<dbReference type="PANTHER" id="PTHR11771">
    <property type="entry name" value="LIPOXYGENASE"/>
    <property type="match status" value="1"/>
</dbReference>
<evidence type="ECO:0000313" key="6">
    <source>
        <dbReference type="EMBL" id="CAI9118506.1"/>
    </source>
</evidence>
<dbReference type="AlphaFoldDB" id="A0AAV1EFH8"/>
<dbReference type="InterPro" id="IPR001246">
    <property type="entry name" value="LipOase_plant"/>
</dbReference>
<dbReference type="EMBL" id="OX459126">
    <property type="protein sequence ID" value="CAI9118506.1"/>
    <property type="molecule type" value="Genomic_DNA"/>
</dbReference>
<keyword evidence="4" id="KW-0925">Oxylipin biosynthesis</keyword>
<dbReference type="PRINTS" id="PR00468">
    <property type="entry name" value="PLTLPOXGNASE"/>
</dbReference>
<protein>
    <recommendedName>
        <fullName evidence="4">Lipoxygenase</fullName>
        <ecNumber evidence="4">1.13.11.-</ecNumber>
    </recommendedName>
</protein>
<dbReference type="InterPro" id="IPR013819">
    <property type="entry name" value="LipOase_C"/>
</dbReference>
<evidence type="ECO:0000256" key="3">
    <source>
        <dbReference type="ARBA" id="ARBA00023002"/>
    </source>
</evidence>
<organism evidence="6 7">
    <name type="scientific">Oldenlandia corymbosa var. corymbosa</name>
    <dbReference type="NCBI Taxonomy" id="529605"/>
    <lineage>
        <taxon>Eukaryota</taxon>
        <taxon>Viridiplantae</taxon>
        <taxon>Streptophyta</taxon>
        <taxon>Embryophyta</taxon>
        <taxon>Tracheophyta</taxon>
        <taxon>Spermatophyta</taxon>
        <taxon>Magnoliopsida</taxon>
        <taxon>eudicotyledons</taxon>
        <taxon>Gunneridae</taxon>
        <taxon>Pentapetalae</taxon>
        <taxon>asterids</taxon>
        <taxon>lamiids</taxon>
        <taxon>Gentianales</taxon>
        <taxon>Rubiaceae</taxon>
        <taxon>Rubioideae</taxon>
        <taxon>Spermacoceae</taxon>
        <taxon>Hedyotis-Oldenlandia complex</taxon>
        <taxon>Oldenlandia</taxon>
    </lineage>
</organism>
<dbReference type="Proteomes" id="UP001161247">
    <property type="component" value="Chromosome 9"/>
</dbReference>